<feature type="region of interest" description="Disordered" evidence="1">
    <location>
        <begin position="77"/>
        <end position="114"/>
    </location>
</feature>
<feature type="compositionally biased region" description="Basic and acidic residues" evidence="1">
    <location>
        <begin position="78"/>
        <end position="92"/>
    </location>
</feature>
<dbReference type="GeneID" id="25472579"/>
<keyword evidence="2" id="KW-1133">Transmembrane helix</keyword>
<keyword evidence="4" id="KW-1185">Reference proteome</keyword>
<dbReference type="EMBL" id="HG723746">
    <property type="protein sequence ID" value="CDJ66695.1"/>
    <property type="molecule type" value="Genomic_DNA"/>
</dbReference>
<feature type="compositionally biased region" description="Polar residues" evidence="1">
    <location>
        <begin position="201"/>
        <end position="219"/>
    </location>
</feature>
<accession>U6MYC9</accession>
<dbReference type="Proteomes" id="UP000030754">
    <property type="component" value="Unassembled WGS sequence"/>
</dbReference>
<dbReference type="AlphaFoldDB" id="U6MYC9"/>
<feature type="compositionally biased region" description="Polar residues" evidence="1">
    <location>
        <begin position="253"/>
        <end position="269"/>
    </location>
</feature>
<gene>
    <name evidence="3" type="ORF">ENH_00024090</name>
</gene>
<evidence type="ECO:0000256" key="1">
    <source>
        <dbReference type="SAM" id="MobiDB-lite"/>
    </source>
</evidence>
<feature type="compositionally biased region" description="Low complexity" evidence="1">
    <location>
        <begin position="157"/>
        <end position="182"/>
    </location>
</feature>
<evidence type="ECO:0000313" key="4">
    <source>
        <dbReference type="Proteomes" id="UP000030754"/>
    </source>
</evidence>
<dbReference type="RefSeq" id="XP_013435162.1">
    <property type="nucleotide sequence ID" value="XM_013579708.1"/>
</dbReference>
<reference evidence="3" key="2">
    <citation type="submission" date="2013-10" db="EMBL/GenBank/DDBJ databases">
        <authorList>
            <person name="Aslett M."/>
        </authorList>
    </citation>
    <scope>NUCLEOTIDE SEQUENCE [LARGE SCALE GENOMIC DNA]</scope>
    <source>
        <strain evidence="3">Houghton</strain>
    </source>
</reference>
<organism evidence="3 4">
    <name type="scientific">Eimeria necatrix</name>
    <dbReference type="NCBI Taxonomy" id="51315"/>
    <lineage>
        <taxon>Eukaryota</taxon>
        <taxon>Sar</taxon>
        <taxon>Alveolata</taxon>
        <taxon>Apicomplexa</taxon>
        <taxon>Conoidasida</taxon>
        <taxon>Coccidia</taxon>
        <taxon>Eucoccidiorida</taxon>
        <taxon>Eimeriorina</taxon>
        <taxon>Eimeriidae</taxon>
        <taxon>Eimeria</taxon>
    </lineage>
</organism>
<feature type="transmembrane region" description="Helical" evidence="2">
    <location>
        <begin position="41"/>
        <end position="62"/>
    </location>
</feature>
<keyword evidence="2" id="KW-0472">Membrane</keyword>
<reference evidence="3" key="1">
    <citation type="submission" date="2013-10" db="EMBL/GenBank/DDBJ databases">
        <title>Genomic analysis of the causative agents of coccidiosis in chickens.</title>
        <authorList>
            <person name="Reid A.J."/>
            <person name="Blake D."/>
            <person name="Billington K."/>
            <person name="Browne H."/>
            <person name="Dunn M."/>
            <person name="Hung S."/>
            <person name="Kawahara F."/>
            <person name="Miranda-Saavedra D."/>
            <person name="Mourier T."/>
            <person name="Nagra H."/>
            <person name="Otto T.D."/>
            <person name="Rawlings N."/>
            <person name="Sanchez A."/>
            <person name="Sanders M."/>
            <person name="Subramaniam C."/>
            <person name="Tay Y."/>
            <person name="Dear P."/>
            <person name="Doerig C."/>
            <person name="Gruber A."/>
            <person name="Parkinson J."/>
            <person name="Shirley M."/>
            <person name="Wan K.L."/>
            <person name="Berriman M."/>
            <person name="Tomley F."/>
            <person name="Pain A."/>
        </authorList>
    </citation>
    <scope>NUCLEOTIDE SEQUENCE [LARGE SCALE GENOMIC DNA]</scope>
    <source>
        <strain evidence="3">Houghton</strain>
    </source>
</reference>
<evidence type="ECO:0000313" key="3">
    <source>
        <dbReference type="EMBL" id="CDJ66695.1"/>
    </source>
</evidence>
<dbReference type="OrthoDB" id="10438320at2759"/>
<feature type="region of interest" description="Disordered" evidence="1">
    <location>
        <begin position="149"/>
        <end position="283"/>
    </location>
</feature>
<dbReference type="VEuPathDB" id="ToxoDB:ENH_00024090"/>
<feature type="compositionally biased region" description="Low complexity" evidence="1">
    <location>
        <begin position="235"/>
        <end position="244"/>
    </location>
</feature>
<keyword evidence="2" id="KW-0812">Transmembrane</keyword>
<proteinExistence type="predicted"/>
<name>U6MYC9_9EIME</name>
<evidence type="ECO:0000256" key="2">
    <source>
        <dbReference type="SAM" id="Phobius"/>
    </source>
</evidence>
<protein>
    <submittedName>
        <fullName evidence="3">Uncharacterized protein</fullName>
    </submittedName>
</protein>
<sequence>METEAYSWLTSATEALGLEGLPRAPYLKPKDPPSQRPRVAAYWRTVVVLALLASSALIYLVLKCSFRLSEFSSRSRRRLAERPRDGERRERAPQTPSDEEYCNRATDADPDRSSREWTLWIGTEPASWLQDLGSLSRYFLRRSFGSTSGTQYLEGPAPATSSEAGEAAAAAASTSSGFPSSSRRPETPGSDVLSEGAWTPGATNATGKKQSPQQARTTSAAALLGAAAEEEPTRPRAAPRNAPNIEGYDSLPPASSSAREGTSEGTDSVETGRDDAGDSYPNLFGALPLTDDGFSFSQGAAAQGVTPGYEYGGDWRDMYLASDIYTPDDFDNISGIYNNDRLFRASVHSEDQVETEPEPEPRYYEEDDYGTQDVAFLASFRSAQELTQLVRASDRGAFSADVGGGQSVQATFDNIALMMIGVPESPHYKDLDDHYPFPRIGNREENQALRDVLKDLGRLASSLCSPHPDRVCNRLHAPCLLPNGTTRVTLNIVVEELEMKTSSMWTRLKKALALKKGFDGNHSKRFRRDVQMLTEDLITALFAQLQDSGARKSESRFCFELKRPTASRCKGKVSVTVYATDISDG</sequence>